<dbReference type="Pfam" id="PF13411">
    <property type="entry name" value="MerR_1"/>
    <property type="match status" value="1"/>
</dbReference>
<evidence type="ECO:0000259" key="2">
    <source>
        <dbReference type="PROSITE" id="PS50937"/>
    </source>
</evidence>
<dbReference type="CDD" id="cd01107">
    <property type="entry name" value="HTH_BmrR"/>
    <property type="match status" value="1"/>
</dbReference>
<dbReference type="AlphaFoldDB" id="A0A5M3XP00"/>
<dbReference type="GO" id="GO:0003677">
    <property type="term" value="F:DNA binding"/>
    <property type="evidence" value="ECO:0007669"/>
    <property type="project" value="UniProtKB-KW"/>
</dbReference>
<dbReference type="InterPro" id="IPR010499">
    <property type="entry name" value="AraC_E-bd"/>
</dbReference>
<evidence type="ECO:0000313" key="4">
    <source>
        <dbReference type="Proteomes" id="UP000377595"/>
    </source>
</evidence>
<dbReference type="InterPro" id="IPR000551">
    <property type="entry name" value="MerR-type_HTH_dom"/>
</dbReference>
<feature type="domain" description="HTH merR-type" evidence="2">
    <location>
        <begin position="1"/>
        <end position="62"/>
    </location>
</feature>
<evidence type="ECO:0000313" key="3">
    <source>
        <dbReference type="EMBL" id="GES19948.1"/>
    </source>
</evidence>
<dbReference type="GO" id="GO:0003700">
    <property type="term" value="F:DNA-binding transcription factor activity"/>
    <property type="evidence" value="ECO:0007669"/>
    <property type="project" value="InterPro"/>
</dbReference>
<dbReference type="InterPro" id="IPR029442">
    <property type="entry name" value="GyrI-like"/>
</dbReference>
<dbReference type="InterPro" id="IPR011256">
    <property type="entry name" value="Reg_factor_effector_dom_sf"/>
</dbReference>
<gene>
    <name evidence="3" type="ORF">Aple_028440</name>
</gene>
<organism evidence="3 4">
    <name type="scientific">Acrocarpospora pleiomorpha</name>
    <dbReference type="NCBI Taxonomy" id="90975"/>
    <lineage>
        <taxon>Bacteria</taxon>
        <taxon>Bacillati</taxon>
        <taxon>Actinomycetota</taxon>
        <taxon>Actinomycetes</taxon>
        <taxon>Streptosporangiales</taxon>
        <taxon>Streptosporangiaceae</taxon>
        <taxon>Acrocarpospora</taxon>
    </lineage>
</organism>
<proteinExistence type="predicted"/>
<evidence type="ECO:0000256" key="1">
    <source>
        <dbReference type="ARBA" id="ARBA00023125"/>
    </source>
</evidence>
<protein>
    <submittedName>
        <fullName evidence="3">MerR family transcriptional regulator</fullName>
    </submittedName>
</protein>
<dbReference type="InterPro" id="IPR009061">
    <property type="entry name" value="DNA-bd_dom_put_sf"/>
</dbReference>
<dbReference type="Gene3D" id="1.10.1660.10">
    <property type="match status" value="1"/>
</dbReference>
<accession>A0A5M3XP00</accession>
<keyword evidence="4" id="KW-1185">Reference proteome</keyword>
<keyword evidence="1" id="KW-0238">DNA-binding</keyword>
<dbReference type="Pfam" id="PF06445">
    <property type="entry name" value="GyrI-like"/>
    <property type="match status" value="1"/>
</dbReference>
<dbReference type="Proteomes" id="UP000377595">
    <property type="component" value="Unassembled WGS sequence"/>
</dbReference>
<name>A0A5M3XP00_9ACTN</name>
<reference evidence="3 4" key="1">
    <citation type="submission" date="2019-10" db="EMBL/GenBank/DDBJ databases">
        <title>Whole genome shotgun sequence of Acrocarpospora pleiomorpha NBRC 16267.</title>
        <authorList>
            <person name="Ichikawa N."/>
            <person name="Kimura A."/>
            <person name="Kitahashi Y."/>
            <person name="Komaki H."/>
            <person name="Oguchi A."/>
        </authorList>
    </citation>
    <scope>NUCLEOTIDE SEQUENCE [LARGE SCALE GENOMIC DNA]</scope>
    <source>
        <strain evidence="3 4">NBRC 16267</strain>
    </source>
</reference>
<sequence>MTHLSVKALRHYHAVGVLVPAEIDPASGYRFYVPDQVPIAQVIRRFRDLGMPLDEIREVLGAPDVDARNKLIVAHMRRMEAQLAETQTMVASLRALLERPLASTAVEHRSVGPIRALAISEHVSASDLDEWWNAAFRALDATLAAATVPAAGPRTALFSAEYFELEAGEVVAYVPITGEMDAVGRTRMVEIPPAELAVAVHAGSHADLDRTYGALGTYVAEREIGVAGPIREQYLISAFDTTDESRHVTEVCWPVFQTKPAS</sequence>
<dbReference type="SUPFAM" id="SSF55136">
    <property type="entry name" value="Probable bacterial effector-binding domain"/>
    <property type="match status" value="1"/>
</dbReference>
<dbReference type="EMBL" id="BLAF01000014">
    <property type="protein sequence ID" value="GES19948.1"/>
    <property type="molecule type" value="Genomic_DNA"/>
</dbReference>
<dbReference type="SUPFAM" id="SSF46955">
    <property type="entry name" value="Putative DNA-binding domain"/>
    <property type="match status" value="1"/>
</dbReference>
<dbReference type="PANTHER" id="PTHR30204">
    <property type="entry name" value="REDOX-CYCLING DRUG-SENSING TRANSCRIPTIONAL ACTIVATOR SOXR"/>
    <property type="match status" value="1"/>
</dbReference>
<dbReference type="InterPro" id="IPR047057">
    <property type="entry name" value="MerR_fam"/>
</dbReference>
<dbReference type="SMART" id="SM00422">
    <property type="entry name" value="HTH_MERR"/>
    <property type="match status" value="1"/>
</dbReference>
<dbReference type="Gene3D" id="3.20.80.10">
    <property type="entry name" value="Regulatory factor, effector binding domain"/>
    <property type="match status" value="1"/>
</dbReference>
<dbReference type="PROSITE" id="PS50937">
    <property type="entry name" value="HTH_MERR_2"/>
    <property type="match status" value="1"/>
</dbReference>
<dbReference type="SMART" id="SM00871">
    <property type="entry name" value="AraC_E_bind"/>
    <property type="match status" value="1"/>
</dbReference>
<dbReference type="PANTHER" id="PTHR30204:SF97">
    <property type="entry name" value="MERR FAMILY REGULATORY PROTEIN"/>
    <property type="match status" value="1"/>
</dbReference>
<comment type="caution">
    <text evidence="3">The sequence shown here is derived from an EMBL/GenBank/DDBJ whole genome shotgun (WGS) entry which is preliminary data.</text>
</comment>